<name>A0ABQ2P7T5_9NEIS</name>
<dbReference type="Proteomes" id="UP000637267">
    <property type="component" value="Unassembled WGS sequence"/>
</dbReference>
<reference evidence="2" key="1">
    <citation type="journal article" date="2019" name="Int. J. Syst. Evol. Microbiol.">
        <title>The Global Catalogue of Microorganisms (GCM) 10K type strain sequencing project: providing services to taxonomists for standard genome sequencing and annotation.</title>
        <authorList>
            <consortium name="The Broad Institute Genomics Platform"/>
            <consortium name="The Broad Institute Genome Sequencing Center for Infectious Disease"/>
            <person name="Wu L."/>
            <person name="Ma J."/>
        </authorList>
    </citation>
    <scope>NUCLEOTIDE SEQUENCE [LARGE SCALE GENOMIC DNA]</scope>
    <source>
        <strain evidence="2">CGMCC 1.8859</strain>
    </source>
</reference>
<dbReference type="RefSeq" id="WP_188703394.1">
    <property type="nucleotide sequence ID" value="NZ_BMLX01000001.1"/>
</dbReference>
<comment type="caution">
    <text evidence="1">The sequence shown here is derived from an EMBL/GenBank/DDBJ whole genome shotgun (WGS) entry which is preliminary data.</text>
</comment>
<proteinExistence type="predicted"/>
<protein>
    <submittedName>
        <fullName evidence="1">Uncharacterized protein</fullName>
    </submittedName>
</protein>
<dbReference type="EMBL" id="BMLX01000001">
    <property type="protein sequence ID" value="GGP19921.1"/>
    <property type="molecule type" value="Genomic_DNA"/>
</dbReference>
<gene>
    <name evidence="1" type="ORF">GCM10010970_13010</name>
</gene>
<keyword evidence="2" id="KW-1185">Reference proteome</keyword>
<sequence>MDTSTKRWRAGGLMLDLLAAAALCMAIAQALNMGRPAAAAAEESPVPVAIISPTGLIMPQGRANTACTPIEDAESPLLRGYGRYLIAEHALAAGDLLSLPGSCALKHSATAARPSTVRLQLNEEHELVQPDGLRLI</sequence>
<evidence type="ECO:0000313" key="2">
    <source>
        <dbReference type="Proteomes" id="UP000637267"/>
    </source>
</evidence>
<evidence type="ECO:0000313" key="1">
    <source>
        <dbReference type="EMBL" id="GGP19921.1"/>
    </source>
</evidence>
<accession>A0ABQ2P7T5</accession>
<organism evidence="1 2">
    <name type="scientific">Silvimonas iriomotensis</name>
    <dbReference type="NCBI Taxonomy" id="449662"/>
    <lineage>
        <taxon>Bacteria</taxon>
        <taxon>Pseudomonadati</taxon>
        <taxon>Pseudomonadota</taxon>
        <taxon>Betaproteobacteria</taxon>
        <taxon>Neisseriales</taxon>
        <taxon>Chitinibacteraceae</taxon>
        <taxon>Silvimonas</taxon>
    </lineage>
</organism>